<evidence type="ECO:0000313" key="3">
    <source>
        <dbReference type="Proteomes" id="UP001369958"/>
    </source>
</evidence>
<dbReference type="EMBL" id="CP146275">
    <property type="protein sequence ID" value="WWT33447.1"/>
    <property type="molecule type" value="Genomic_DNA"/>
</dbReference>
<dbReference type="Proteomes" id="UP001369958">
    <property type="component" value="Chromosome"/>
</dbReference>
<dbReference type="Gene3D" id="3.40.630.30">
    <property type="match status" value="1"/>
</dbReference>
<reference evidence="2 3" key="1">
    <citation type="submission" date="2024-02" db="EMBL/GenBank/DDBJ databases">
        <title>Complete genome sequence of Pelagibacterium nitratireducens ZH15.</title>
        <authorList>
            <person name="Zhao L.H."/>
        </authorList>
    </citation>
    <scope>NUCLEOTIDE SEQUENCE [LARGE SCALE GENOMIC DNA]</scope>
    <source>
        <strain evidence="2 3">ZH15</strain>
    </source>
</reference>
<sequence>MHDLQDLCQGHLPQIAPWFDDPVTRRWLGGRDWAENTLLLAKADTNRHGLIASIEGNPVALLDVEVYADSSASFAIVVDPRLRQRGIATRALKAMLEFTRFATVSRFFAGVEHGNESSTRFLARLGFTPTAKPSEQGFIDYELVR</sequence>
<feature type="domain" description="N-acetyltransferase" evidence="1">
    <location>
        <begin position="1"/>
        <end position="145"/>
    </location>
</feature>
<accession>A0ABZ2I0T9</accession>
<protein>
    <submittedName>
        <fullName evidence="2">GNAT family N-acetyltransferase</fullName>
    </submittedName>
</protein>
<evidence type="ECO:0000313" key="2">
    <source>
        <dbReference type="EMBL" id="WWT33447.1"/>
    </source>
</evidence>
<dbReference type="InterPro" id="IPR000182">
    <property type="entry name" value="GNAT_dom"/>
</dbReference>
<dbReference type="PROSITE" id="PS51186">
    <property type="entry name" value="GNAT"/>
    <property type="match status" value="1"/>
</dbReference>
<dbReference type="RefSeq" id="WP_338608994.1">
    <property type="nucleotide sequence ID" value="NZ_CP146275.1"/>
</dbReference>
<dbReference type="CDD" id="cd04301">
    <property type="entry name" value="NAT_SF"/>
    <property type="match status" value="1"/>
</dbReference>
<dbReference type="SUPFAM" id="SSF55729">
    <property type="entry name" value="Acyl-CoA N-acyltransferases (Nat)"/>
    <property type="match status" value="1"/>
</dbReference>
<gene>
    <name evidence="2" type="ORF">V6617_02975</name>
</gene>
<evidence type="ECO:0000259" key="1">
    <source>
        <dbReference type="PROSITE" id="PS51186"/>
    </source>
</evidence>
<dbReference type="InterPro" id="IPR016181">
    <property type="entry name" value="Acyl_CoA_acyltransferase"/>
</dbReference>
<dbReference type="Pfam" id="PF00583">
    <property type="entry name" value="Acetyltransf_1"/>
    <property type="match status" value="1"/>
</dbReference>
<proteinExistence type="predicted"/>
<organism evidence="2 3">
    <name type="scientific">Pelagibacterium nitratireducens</name>
    <dbReference type="NCBI Taxonomy" id="1046114"/>
    <lineage>
        <taxon>Bacteria</taxon>
        <taxon>Pseudomonadati</taxon>
        <taxon>Pseudomonadota</taxon>
        <taxon>Alphaproteobacteria</taxon>
        <taxon>Hyphomicrobiales</taxon>
        <taxon>Devosiaceae</taxon>
        <taxon>Pelagibacterium</taxon>
    </lineage>
</organism>
<keyword evidence="3" id="KW-1185">Reference proteome</keyword>
<name>A0ABZ2I0T9_9HYPH</name>